<comment type="caution">
    <text evidence="1">The sequence shown here is derived from an EMBL/GenBank/DDBJ whole genome shotgun (WGS) entry which is preliminary data.</text>
</comment>
<gene>
    <name evidence="1" type="ORF">FSP39_025067</name>
</gene>
<proteinExistence type="predicted"/>
<dbReference type="Proteomes" id="UP001186944">
    <property type="component" value="Unassembled WGS sequence"/>
</dbReference>
<sequence length="93" mass="10652">MREGWRFLNPIVQNLQVHDEACRVMDKQNFYTRVENWPSLGRYSIVSAVEIVVSNTLVMDNDSTTISRVKATVDPDITKRVTAITQQKELRGA</sequence>
<dbReference type="AlphaFoldDB" id="A0AA89BN48"/>
<organism evidence="1 2">
    <name type="scientific">Pinctada imbricata</name>
    <name type="common">Atlantic pearl-oyster</name>
    <name type="synonym">Pinctada martensii</name>
    <dbReference type="NCBI Taxonomy" id="66713"/>
    <lineage>
        <taxon>Eukaryota</taxon>
        <taxon>Metazoa</taxon>
        <taxon>Spiralia</taxon>
        <taxon>Lophotrochozoa</taxon>
        <taxon>Mollusca</taxon>
        <taxon>Bivalvia</taxon>
        <taxon>Autobranchia</taxon>
        <taxon>Pteriomorphia</taxon>
        <taxon>Pterioida</taxon>
        <taxon>Pterioidea</taxon>
        <taxon>Pteriidae</taxon>
        <taxon>Pinctada</taxon>
    </lineage>
</organism>
<name>A0AA89BN48_PINIB</name>
<evidence type="ECO:0000313" key="1">
    <source>
        <dbReference type="EMBL" id="KAK3085145.1"/>
    </source>
</evidence>
<evidence type="ECO:0000313" key="2">
    <source>
        <dbReference type="Proteomes" id="UP001186944"/>
    </source>
</evidence>
<dbReference type="EMBL" id="VSWD01000013">
    <property type="protein sequence ID" value="KAK3085145.1"/>
    <property type="molecule type" value="Genomic_DNA"/>
</dbReference>
<accession>A0AA89BN48</accession>
<keyword evidence="2" id="KW-1185">Reference proteome</keyword>
<reference evidence="1" key="1">
    <citation type="submission" date="2019-08" db="EMBL/GenBank/DDBJ databases">
        <title>The improved chromosome-level genome for the pearl oyster Pinctada fucata martensii using PacBio sequencing and Hi-C.</title>
        <authorList>
            <person name="Zheng Z."/>
        </authorList>
    </citation>
    <scope>NUCLEOTIDE SEQUENCE</scope>
    <source>
        <strain evidence="1">ZZ-2019</strain>
        <tissue evidence="1">Adductor muscle</tissue>
    </source>
</reference>
<protein>
    <submittedName>
        <fullName evidence="1">Uncharacterized protein</fullName>
    </submittedName>
</protein>